<keyword evidence="1" id="KW-0808">Transferase</keyword>
<dbReference type="Proteomes" id="UP001140234">
    <property type="component" value="Unassembled WGS sequence"/>
</dbReference>
<proteinExistence type="predicted"/>
<name>A0ACC1K8A2_9FUNG</name>
<gene>
    <name evidence="1" type="primary">KAT8</name>
    <name evidence="1" type="ORF">IWQ57_000241</name>
</gene>
<keyword evidence="1" id="KW-0012">Acyltransferase</keyword>
<keyword evidence="2" id="KW-1185">Reference proteome</keyword>
<evidence type="ECO:0000313" key="1">
    <source>
        <dbReference type="EMBL" id="KAJ2775740.1"/>
    </source>
</evidence>
<evidence type="ECO:0000313" key="2">
    <source>
        <dbReference type="Proteomes" id="UP001140234"/>
    </source>
</evidence>
<protein>
    <submittedName>
        <fullName evidence="1">K(Lysine) acetyltransferase</fullName>
        <ecNumber evidence="1">2.3.1.48</ecNumber>
    </submittedName>
</protein>
<reference evidence="1" key="1">
    <citation type="submission" date="2022-07" db="EMBL/GenBank/DDBJ databases">
        <title>Phylogenomic reconstructions and comparative analyses of Kickxellomycotina fungi.</title>
        <authorList>
            <person name="Reynolds N.K."/>
            <person name="Stajich J.E."/>
            <person name="Barry K."/>
            <person name="Grigoriev I.V."/>
            <person name="Crous P."/>
            <person name="Smith M.E."/>
        </authorList>
    </citation>
    <scope>NUCLEOTIDE SEQUENCE</scope>
    <source>
        <strain evidence="1">CBS 109366</strain>
    </source>
</reference>
<dbReference type="EMBL" id="JANBUJ010000003">
    <property type="protein sequence ID" value="KAJ2775740.1"/>
    <property type="molecule type" value="Genomic_DNA"/>
</dbReference>
<accession>A0ACC1K8A2</accession>
<sequence>MVKSSDGGDGDGDGDGDGALGQVPSDAPAGGEIRRIVLGNYSIAAWYASPYPEEYKLGGELYICQRCLKYMRHRQTLDGHRCEDPFPRGRLVYEDTAVALYEVDGKEHTLYCQNMCLLSKLFLDQKTIFYDIGGFLFYILLAKQAWGLGAQAAPPPRRGEGAPIEYTFVGYFSKEKASVEGNNLACILVLPPFRGQSYGQLLIELSYELTKLEGTTGGPEQPLSSQGFHSYRSYWRRAIAQALLGTLPAAERYLQSTRGCGKHRAQPDKDGAERRIFSLSRLARLTGIRTEDVMFTLEDLGLLESWCGRHTVCIADESIRQVVADRRIALGMRMDPDGLLVESSDMSGDLSDSSADTADSGASTSGDDDSD</sequence>
<dbReference type="EC" id="2.3.1.48" evidence="1"/>
<organism evidence="1 2">
    <name type="scientific">Coemansia nantahalensis</name>
    <dbReference type="NCBI Taxonomy" id="2789366"/>
    <lineage>
        <taxon>Eukaryota</taxon>
        <taxon>Fungi</taxon>
        <taxon>Fungi incertae sedis</taxon>
        <taxon>Zoopagomycota</taxon>
        <taxon>Kickxellomycotina</taxon>
        <taxon>Kickxellomycetes</taxon>
        <taxon>Kickxellales</taxon>
        <taxon>Kickxellaceae</taxon>
        <taxon>Coemansia</taxon>
    </lineage>
</organism>
<comment type="caution">
    <text evidence="1">The sequence shown here is derived from an EMBL/GenBank/DDBJ whole genome shotgun (WGS) entry which is preliminary data.</text>
</comment>